<evidence type="ECO:0000313" key="10">
    <source>
        <dbReference type="EMBL" id="NEY80459.1"/>
    </source>
</evidence>
<protein>
    <recommendedName>
        <fullName evidence="7">Histidinol-phosphate aminotransferase</fullName>
        <ecNumber evidence="7">2.6.1.9</ecNumber>
    </recommendedName>
    <alternativeName>
        <fullName evidence="7">Imidazole acetol-phosphate transaminase</fullName>
    </alternativeName>
</protein>
<evidence type="ECO:0000313" key="9">
    <source>
        <dbReference type="EMBL" id="MBA4536085.1"/>
    </source>
</evidence>
<organism evidence="10 11">
    <name type="scientific">Bacillus aquiflavi</name>
    <dbReference type="NCBI Taxonomy" id="2672567"/>
    <lineage>
        <taxon>Bacteria</taxon>
        <taxon>Bacillati</taxon>
        <taxon>Bacillota</taxon>
        <taxon>Bacilli</taxon>
        <taxon>Bacillales</taxon>
        <taxon>Bacillaceae</taxon>
        <taxon>Bacillus</taxon>
    </lineage>
</organism>
<comment type="subunit">
    <text evidence="2 7">Homodimer.</text>
</comment>
<dbReference type="Proteomes" id="UP000570010">
    <property type="component" value="Unassembled WGS sequence"/>
</dbReference>
<dbReference type="InterPro" id="IPR015424">
    <property type="entry name" value="PyrdxlP-dep_Trfase"/>
</dbReference>
<keyword evidence="4 7" id="KW-0808">Transferase</keyword>
<dbReference type="InterPro" id="IPR050106">
    <property type="entry name" value="HistidinolP_aminotransfase"/>
</dbReference>
<dbReference type="InterPro" id="IPR015421">
    <property type="entry name" value="PyrdxlP-dep_Trfase_major"/>
</dbReference>
<dbReference type="InterPro" id="IPR005861">
    <property type="entry name" value="HisP_aminotrans"/>
</dbReference>
<reference evidence="10 11" key="1">
    <citation type="submission" date="2020-02" db="EMBL/GenBank/DDBJ databases">
        <title>Bacillus aquiflavi sp. nov., isolated from yellow water of strong flavor Chinese baijiu in Yibin region of China.</title>
        <authorList>
            <person name="Xie J."/>
        </authorList>
    </citation>
    <scope>NUCLEOTIDE SEQUENCE [LARGE SCALE GENOMIC DNA]</scope>
    <source>
        <strain evidence="10 11">3H-10</strain>
    </source>
</reference>
<dbReference type="PANTHER" id="PTHR43643:SF3">
    <property type="entry name" value="HISTIDINOL-PHOSPHATE AMINOTRANSFERASE"/>
    <property type="match status" value="1"/>
</dbReference>
<dbReference type="HAMAP" id="MF_01023">
    <property type="entry name" value="HisC_aminotrans_2"/>
    <property type="match status" value="1"/>
</dbReference>
<dbReference type="RefSeq" id="WP_163239889.1">
    <property type="nucleotide sequence ID" value="NZ_CP082780.1"/>
</dbReference>
<evidence type="ECO:0000259" key="8">
    <source>
        <dbReference type="Pfam" id="PF00155"/>
    </source>
</evidence>
<dbReference type="Proteomes" id="UP000472971">
    <property type="component" value="Unassembled WGS sequence"/>
</dbReference>
<accession>A0A6B3VR60</accession>
<dbReference type="EMBL" id="JACEIO010000004">
    <property type="protein sequence ID" value="MBA4536085.1"/>
    <property type="molecule type" value="Genomic_DNA"/>
</dbReference>
<dbReference type="InterPro" id="IPR004839">
    <property type="entry name" value="Aminotransferase_I/II_large"/>
</dbReference>
<dbReference type="UniPathway" id="UPA00031">
    <property type="reaction ID" value="UER00012"/>
</dbReference>
<keyword evidence="6 7" id="KW-0368">Histidine biosynthesis</keyword>
<dbReference type="InterPro" id="IPR015422">
    <property type="entry name" value="PyrdxlP-dep_Trfase_small"/>
</dbReference>
<evidence type="ECO:0000313" key="11">
    <source>
        <dbReference type="Proteomes" id="UP000472971"/>
    </source>
</evidence>
<keyword evidence="7" id="KW-0028">Amino-acid biosynthesis</keyword>
<dbReference type="GO" id="GO:0004400">
    <property type="term" value="F:histidinol-phosphate transaminase activity"/>
    <property type="evidence" value="ECO:0007669"/>
    <property type="project" value="UniProtKB-UniRule"/>
</dbReference>
<dbReference type="SUPFAM" id="SSF53383">
    <property type="entry name" value="PLP-dependent transferases"/>
    <property type="match status" value="1"/>
</dbReference>
<dbReference type="GO" id="GO:0000105">
    <property type="term" value="P:L-histidine biosynthetic process"/>
    <property type="evidence" value="ECO:0007669"/>
    <property type="project" value="UniProtKB-UniRule"/>
</dbReference>
<evidence type="ECO:0000313" key="12">
    <source>
        <dbReference type="Proteomes" id="UP000570010"/>
    </source>
</evidence>
<feature type="modified residue" description="N6-(pyridoxal phosphate)lysine" evidence="7">
    <location>
        <position position="222"/>
    </location>
</feature>
<comment type="pathway">
    <text evidence="7">Amino-acid biosynthesis; L-histidine biosynthesis; L-histidine from 5-phospho-alpha-D-ribose 1-diphosphate: step 7/9.</text>
</comment>
<name>A0A6B3VR60_9BACI</name>
<sequence>MKWKEQLLALTPYQPGKSIDDVKKQYQLEKIIKLASNENPFGCSGNVKEQFTKIQDFFERYPSGYAGPLREKLASHLNVAVNQIIFGNGSDEVILMIARALLTPNTNTVMATPTFPQYKHNAIIEGAEIREIPLKDGDHDLQGMLKAIDDHTAVVWLCSPNNPTGTYIKRDHLIEFLKEVPADVVVVLDEAYYEYVTAADYYNSVDLLSEFNNVIILRTFSKIYGLASMRVGYGIGHEKVIRTLEPVREPFNTNTMGQIAAAAALEDQQFVRECKEQNRQGLETFYQFCNEYKLSYYPSQGNFILIDFNVDADEVFQFLLERGFIVRSGKALGFPTSIRVTVGTKEQNEEIINMMKQFLAH</sequence>
<dbReference type="PANTHER" id="PTHR43643">
    <property type="entry name" value="HISTIDINOL-PHOSPHATE AMINOTRANSFERASE 2"/>
    <property type="match status" value="1"/>
</dbReference>
<dbReference type="EC" id="2.6.1.9" evidence="7"/>
<dbReference type="EMBL" id="JAAIWN010000004">
    <property type="protein sequence ID" value="NEY80459.1"/>
    <property type="molecule type" value="Genomic_DNA"/>
</dbReference>
<keyword evidence="11" id="KW-1185">Reference proteome</keyword>
<feature type="domain" description="Aminotransferase class I/classII large" evidence="8">
    <location>
        <begin position="30"/>
        <end position="353"/>
    </location>
</feature>
<evidence type="ECO:0000256" key="1">
    <source>
        <dbReference type="ARBA" id="ARBA00001933"/>
    </source>
</evidence>
<keyword evidence="5 7" id="KW-0663">Pyridoxal phosphate</keyword>
<evidence type="ECO:0000256" key="7">
    <source>
        <dbReference type="HAMAP-Rule" id="MF_01023"/>
    </source>
</evidence>
<dbReference type="Gene3D" id="3.90.1150.10">
    <property type="entry name" value="Aspartate Aminotransferase, domain 1"/>
    <property type="match status" value="1"/>
</dbReference>
<comment type="similarity">
    <text evidence="7">Belongs to the class-II pyridoxal-phosphate-dependent aminotransferase family. Histidinol-phosphate aminotransferase subfamily.</text>
</comment>
<dbReference type="AlphaFoldDB" id="A0A6B3VR60"/>
<comment type="catalytic activity">
    <reaction evidence="7">
        <text>L-histidinol phosphate + 2-oxoglutarate = 3-(imidazol-4-yl)-2-oxopropyl phosphate + L-glutamate</text>
        <dbReference type="Rhea" id="RHEA:23744"/>
        <dbReference type="ChEBI" id="CHEBI:16810"/>
        <dbReference type="ChEBI" id="CHEBI:29985"/>
        <dbReference type="ChEBI" id="CHEBI:57766"/>
        <dbReference type="ChEBI" id="CHEBI:57980"/>
        <dbReference type="EC" id="2.6.1.9"/>
    </reaction>
</comment>
<comment type="caution">
    <text evidence="10">The sequence shown here is derived from an EMBL/GenBank/DDBJ whole genome shotgun (WGS) entry which is preliminary data.</text>
</comment>
<keyword evidence="3 7" id="KW-0032">Aminotransferase</keyword>
<dbReference type="Pfam" id="PF00155">
    <property type="entry name" value="Aminotran_1_2"/>
    <property type="match status" value="1"/>
</dbReference>
<evidence type="ECO:0000256" key="5">
    <source>
        <dbReference type="ARBA" id="ARBA00022898"/>
    </source>
</evidence>
<gene>
    <name evidence="7" type="primary">hisC</name>
    <name evidence="10" type="ORF">G4D64_02745</name>
    <name evidence="9" type="ORF">H1Z61_02750</name>
</gene>
<dbReference type="Gene3D" id="3.40.640.10">
    <property type="entry name" value="Type I PLP-dependent aspartate aminotransferase-like (Major domain)"/>
    <property type="match status" value="1"/>
</dbReference>
<evidence type="ECO:0000256" key="6">
    <source>
        <dbReference type="ARBA" id="ARBA00023102"/>
    </source>
</evidence>
<proteinExistence type="inferred from homology"/>
<evidence type="ECO:0000256" key="4">
    <source>
        <dbReference type="ARBA" id="ARBA00022679"/>
    </source>
</evidence>
<dbReference type="GO" id="GO:0030170">
    <property type="term" value="F:pyridoxal phosphate binding"/>
    <property type="evidence" value="ECO:0007669"/>
    <property type="project" value="InterPro"/>
</dbReference>
<comment type="cofactor">
    <cofactor evidence="1 7">
        <name>pyridoxal 5'-phosphate</name>
        <dbReference type="ChEBI" id="CHEBI:597326"/>
    </cofactor>
</comment>
<evidence type="ECO:0000256" key="3">
    <source>
        <dbReference type="ARBA" id="ARBA00022576"/>
    </source>
</evidence>
<reference evidence="9 12" key="2">
    <citation type="submission" date="2020-07" db="EMBL/GenBank/DDBJ databases">
        <authorList>
            <person name="Feng H."/>
        </authorList>
    </citation>
    <scope>NUCLEOTIDE SEQUENCE [LARGE SCALE GENOMIC DNA]</scope>
    <source>
        <strain evidence="9">S-12</strain>
        <strain evidence="12">s-12</strain>
    </source>
</reference>
<dbReference type="CDD" id="cd00609">
    <property type="entry name" value="AAT_like"/>
    <property type="match status" value="1"/>
</dbReference>
<evidence type="ECO:0000256" key="2">
    <source>
        <dbReference type="ARBA" id="ARBA00011738"/>
    </source>
</evidence>
<dbReference type="NCBIfam" id="TIGR01141">
    <property type="entry name" value="hisC"/>
    <property type="match status" value="1"/>
</dbReference>